<feature type="transmembrane region" description="Helical" evidence="7">
    <location>
        <begin position="230"/>
        <end position="249"/>
    </location>
</feature>
<evidence type="ECO:0000256" key="1">
    <source>
        <dbReference type="ARBA" id="ARBA00004141"/>
    </source>
</evidence>
<evidence type="ECO:0000256" key="2">
    <source>
        <dbReference type="ARBA" id="ARBA00022448"/>
    </source>
</evidence>
<evidence type="ECO:0000256" key="3">
    <source>
        <dbReference type="ARBA" id="ARBA00022692"/>
    </source>
</evidence>
<dbReference type="SUPFAM" id="SSF103473">
    <property type="entry name" value="MFS general substrate transporter"/>
    <property type="match status" value="1"/>
</dbReference>
<dbReference type="AlphaFoldDB" id="A0A0G4J5U0"/>
<dbReference type="EMBL" id="CDSF01000135">
    <property type="protein sequence ID" value="CEP02978.1"/>
    <property type="molecule type" value="Genomic_DNA"/>
</dbReference>
<dbReference type="PANTHER" id="PTHR23505:SF79">
    <property type="entry name" value="PROTEIN SPINSTER"/>
    <property type="match status" value="1"/>
</dbReference>
<feature type="transmembrane region" description="Helical" evidence="7">
    <location>
        <begin position="344"/>
        <end position="362"/>
    </location>
</feature>
<protein>
    <recommendedName>
        <fullName evidence="8">Major facilitator superfamily (MFS) profile domain-containing protein</fullName>
    </recommendedName>
</protein>
<gene>
    <name evidence="9" type="ORF">PBRA_009196</name>
    <name evidence="10" type="ORF">PLBR_LOCUS9339</name>
</gene>
<accession>A0A0G4J5U0</accession>
<keyword evidence="4 7" id="KW-1133">Transmembrane helix</keyword>
<dbReference type="PANTHER" id="PTHR23505">
    <property type="entry name" value="SPINSTER"/>
    <property type="match status" value="1"/>
</dbReference>
<dbReference type="Proteomes" id="UP000039324">
    <property type="component" value="Unassembled WGS sequence"/>
</dbReference>
<feature type="transmembrane region" description="Helical" evidence="7">
    <location>
        <begin position="55"/>
        <end position="75"/>
    </location>
</feature>
<comment type="subcellular location">
    <subcellularLocation>
        <location evidence="1">Membrane</location>
        <topology evidence="1">Multi-pass membrane protein</topology>
    </subcellularLocation>
</comment>
<geneLocation type="mitochondrion" evidence="10"/>
<reference evidence="10 12" key="2">
    <citation type="submission" date="2018-03" db="EMBL/GenBank/DDBJ databases">
        <authorList>
            <person name="Fogelqvist J."/>
        </authorList>
    </citation>
    <scope>NUCLEOTIDE SEQUENCE [LARGE SCALE GENOMIC DNA]</scope>
</reference>
<comment type="similarity">
    <text evidence="6">Belongs to the major facilitator superfamily. Spinster (TC 2.A.1.49) family.</text>
</comment>
<evidence type="ECO:0000256" key="6">
    <source>
        <dbReference type="ARBA" id="ARBA00024338"/>
    </source>
</evidence>
<dbReference type="OrthoDB" id="6770063at2759"/>
<feature type="transmembrane region" description="Helical" evidence="7">
    <location>
        <begin position="142"/>
        <end position="165"/>
    </location>
</feature>
<evidence type="ECO:0000256" key="7">
    <source>
        <dbReference type="SAM" id="Phobius"/>
    </source>
</evidence>
<dbReference type="InterPro" id="IPR044770">
    <property type="entry name" value="MFS_spinster-like"/>
</dbReference>
<feature type="transmembrane region" description="Helical" evidence="7">
    <location>
        <begin position="402"/>
        <end position="422"/>
    </location>
</feature>
<dbReference type="PROSITE" id="PS50850">
    <property type="entry name" value="MFS"/>
    <property type="match status" value="1"/>
</dbReference>
<dbReference type="GO" id="GO:0022857">
    <property type="term" value="F:transmembrane transporter activity"/>
    <property type="evidence" value="ECO:0007669"/>
    <property type="project" value="InterPro"/>
</dbReference>
<evidence type="ECO:0000313" key="11">
    <source>
        <dbReference type="Proteomes" id="UP000039324"/>
    </source>
</evidence>
<keyword evidence="2" id="KW-0813">Transport</keyword>
<name>A0A0G4J5U0_PLABS</name>
<feature type="domain" description="Major facilitator superfamily (MFS) profile" evidence="8">
    <location>
        <begin position="17"/>
        <end position="456"/>
    </location>
</feature>
<keyword evidence="5 7" id="KW-0472">Membrane</keyword>
<evidence type="ECO:0000256" key="4">
    <source>
        <dbReference type="ARBA" id="ARBA00022989"/>
    </source>
</evidence>
<evidence type="ECO:0000259" key="8">
    <source>
        <dbReference type="PROSITE" id="PS50850"/>
    </source>
</evidence>
<sequence>MEPATSPPASIGGARALLALFIAINLLCYFDRGAIAACFSTLSSGPMRFSNSQDGSLATAFIVGFLLSSPVFGYASSRCRPMTLIAVGLAVWTVAVAASAFATTFWLLFLARLVTGVGEASFVSIAAPLIDASAPRENRPVWLAYYYLTIPVGYALGVALTGTFIQLAPFTVNNWRVIFAVEAVVMIPLIVVCLTMSGRVTLRTAQDHVEDPNVLVSFLTDVRLICKSPVYRWTILGYAMQTFVVGGYSNFGDAFLEEGVGVSQSLASTAFGVCAALAGIVGTYMGGAILNRIAKATNPARDVAHAVDKDNVEPFIGQADRAASTNVLVADDDDAARTEKALLVLKYSSALVLPFFALSFWALNLYTFLTGAFFAELCVFVSLTPVNSAIMWTQPEPRLRPLALAISTMTIHLLGDAASPTLIGATLDWLSRDWLLTCRLMIIWLVAAYVCWHRAHSVERRAIAHRASL</sequence>
<dbReference type="InterPro" id="IPR020846">
    <property type="entry name" value="MFS_dom"/>
</dbReference>
<organism evidence="9 11">
    <name type="scientific">Plasmodiophora brassicae</name>
    <name type="common">Clubroot disease agent</name>
    <dbReference type="NCBI Taxonomy" id="37360"/>
    <lineage>
        <taxon>Eukaryota</taxon>
        <taxon>Sar</taxon>
        <taxon>Rhizaria</taxon>
        <taxon>Endomyxa</taxon>
        <taxon>Phytomyxea</taxon>
        <taxon>Plasmodiophorida</taxon>
        <taxon>Plasmodiophoridae</taxon>
        <taxon>Plasmodiophora</taxon>
    </lineage>
</organism>
<dbReference type="CDD" id="cd17328">
    <property type="entry name" value="MFS_spinster_like"/>
    <property type="match status" value="1"/>
</dbReference>
<feature type="transmembrane region" description="Helical" evidence="7">
    <location>
        <begin position="269"/>
        <end position="291"/>
    </location>
</feature>
<dbReference type="EMBL" id="OVEO01000020">
    <property type="protein sequence ID" value="SPR02124.1"/>
    <property type="molecule type" value="Genomic_DNA"/>
</dbReference>
<dbReference type="Proteomes" id="UP000290189">
    <property type="component" value="Unassembled WGS sequence"/>
</dbReference>
<dbReference type="GO" id="GO:0016020">
    <property type="term" value="C:membrane"/>
    <property type="evidence" value="ECO:0007669"/>
    <property type="project" value="UniProtKB-SubCell"/>
</dbReference>
<keyword evidence="11" id="KW-1185">Reference proteome</keyword>
<dbReference type="OMA" id="YICAAGL"/>
<feature type="transmembrane region" description="Helical" evidence="7">
    <location>
        <begin position="368"/>
        <end position="390"/>
    </location>
</feature>
<evidence type="ECO:0000256" key="5">
    <source>
        <dbReference type="ARBA" id="ARBA00023136"/>
    </source>
</evidence>
<keyword evidence="10" id="KW-0496">Mitochondrion</keyword>
<evidence type="ECO:0000313" key="10">
    <source>
        <dbReference type="EMBL" id="SPR02124.1"/>
    </source>
</evidence>
<evidence type="ECO:0000313" key="9">
    <source>
        <dbReference type="EMBL" id="CEP02978.1"/>
    </source>
</evidence>
<keyword evidence="3 7" id="KW-0812">Transmembrane</keyword>
<evidence type="ECO:0000313" key="12">
    <source>
        <dbReference type="Proteomes" id="UP000290189"/>
    </source>
</evidence>
<dbReference type="InterPro" id="IPR036259">
    <property type="entry name" value="MFS_trans_sf"/>
</dbReference>
<feature type="transmembrane region" description="Helical" evidence="7">
    <location>
        <begin position="177"/>
        <end position="196"/>
    </location>
</feature>
<dbReference type="Gene3D" id="1.20.1250.20">
    <property type="entry name" value="MFS general substrate transporter like domains"/>
    <property type="match status" value="1"/>
</dbReference>
<proteinExistence type="inferred from homology"/>
<feature type="transmembrane region" description="Helical" evidence="7">
    <location>
        <begin position="434"/>
        <end position="452"/>
    </location>
</feature>
<dbReference type="Pfam" id="PF07690">
    <property type="entry name" value="MFS_1"/>
    <property type="match status" value="1"/>
</dbReference>
<dbReference type="InterPro" id="IPR011701">
    <property type="entry name" value="MFS"/>
</dbReference>
<dbReference type="STRING" id="37360.A0A0G4J5U0"/>
<reference evidence="9 11" key="1">
    <citation type="submission" date="2015-02" db="EMBL/GenBank/DDBJ databases">
        <authorList>
            <person name="Chooi Y.-H."/>
        </authorList>
    </citation>
    <scope>NUCLEOTIDE SEQUENCE [LARGE SCALE GENOMIC DNA]</scope>
    <source>
        <strain evidence="9">E3</strain>
    </source>
</reference>
<feature type="transmembrane region" description="Helical" evidence="7">
    <location>
        <begin position="82"/>
        <end position="103"/>
    </location>
</feature>
<feature type="transmembrane region" description="Helical" evidence="7">
    <location>
        <begin position="109"/>
        <end position="130"/>
    </location>
</feature>